<dbReference type="Proteomes" id="UP001607303">
    <property type="component" value="Unassembled WGS sequence"/>
</dbReference>
<keyword evidence="2" id="KW-1185">Reference proteome</keyword>
<dbReference type="EMBL" id="JAYRBN010000029">
    <property type="protein sequence ID" value="KAL2748923.1"/>
    <property type="molecule type" value="Genomic_DNA"/>
</dbReference>
<protein>
    <submittedName>
        <fullName evidence="1">Uncharacterized protein</fullName>
    </submittedName>
</protein>
<accession>A0ABD2CXP4</accession>
<reference evidence="1 2" key="1">
    <citation type="journal article" date="2024" name="Ann. Entomol. Soc. Am.">
        <title>Genomic analyses of the southern and eastern yellowjacket wasps (Hymenoptera: Vespidae) reveal evolutionary signatures of social life.</title>
        <authorList>
            <person name="Catto M.A."/>
            <person name="Caine P.B."/>
            <person name="Orr S.E."/>
            <person name="Hunt B.G."/>
            <person name="Goodisman M.A.D."/>
        </authorList>
    </citation>
    <scope>NUCLEOTIDE SEQUENCE [LARGE SCALE GENOMIC DNA]</scope>
    <source>
        <strain evidence="1">232</strain>
        <tissue evidence="1">Head and thorax</tissue>
    </source>
</reference>
<comment type="caution">
    <text evidence="1">The sequence shown here is derived from an EMBL/GenBank/DDBJ whole genome shotgun (WGS) entry which is preliminary data.</text>
</comment>
<evidence type="ECO:0000313" key="1">
    <source>
        <dbReference type="EMBL" id="KAL2748923.1"/>
    </source>
</evidence>
<gene>
    <name evidence="1" type="ORF">V1477_002859</name>
</gene>
<organism evidence="1 2">
    <name type="scientific">Vespula maculifrons</name>
    <name type="common">Eastern yellow jacket</name>
    <name type="synonym">Wasp</name>
    <dbReference type="NCBI Taxonomy" id="7453"/>
    <lineage>
        <taxon>Eukaryota</taxon>
        <taxon>Metazoa</taxon>
        <taxon>Ecdysozoa</taxon>
        <taxon>Arthropoda</taxon>
        <taxon>Hexapoda</taxon>
        <taxon>Insecta</taxon>
        <taxon>Pterygota</taxon>
        <taxon>Neoptera</taxon>
        <taxon>Endopterygota</taxon>
        <taxon>Hymenoptera</taxon>
        <taxon>Apocrita</taxon>
        <taxon>Aculeata</taxon>
        <taxon>Vespoidea</taxon>
        <taxon>Vespidae</taxon>
        <taxon>Vespinae</taxon>
        <taxon>Vespula</taxon>
    </lineage>
</organism>
<proteinExistence type="predicted"/>
<evidence type="ECO:0000313" key="2">
    <source>
        <dbReference type="Proteomes" id="UP001607303"/>
    </source>
</evidence>
<name>A0ABD2CXP4_VESMC</name>
<sequence length="11" mass="1263">MKMSPWPTTPS</sequence>